<dbReference type="AlphaFoldDB" id="A0A8J8CH18"/>
<reference evidence="5" key="1">
    <citation type="submission" date="2019-12" db="EMBL/GenBank/DDBJ databases">
        <title>High-Quality draft genome sequences of three cyanobacteria isolated from the limestone walls of the Old Cathedral of Coimbra.</title>
        <authorList>
            <person name="Tiago I."/>
            <person name="Soares F."/>
            <person name="Portugal A."/>
        </authorList>
    </citation>
    <scope>NUCLEOTIDE SEQUENCE</scope>
    <source>
        <strain evidence="5">A</strain>
    </source>
</reference>
<protein>
    <submittedName>
        <fullName evidence="5">Hsp20 family protein</fullName>
    </submittedName>
</protein>
<dbReference type="CDD" id="cd06464">
    <property type="entry name" value="ACD_sHsps-like"/>
    <property type="match status" value="1"/>
</dbReference>
<dbReference type="Gene3D" id="2.60.40.790">
    <property type="match status" value="1"/>
</dbReference>
<feature type="domain" description="SHSP" evidence="4">
    <location>
        <begin position="42"/>
        <end position="154"/>
    </location>
</feature>
<feature type="region of interest" description="Disordered" evidence="3">
    <location>
        <begin position="160"/>
        <end position="196"/>
    </location>
</feature>
<name>A0A8J8CH18_9CYAN</name>
<proteinExistence type="inferred from homology"/>
<evidence type="ECO:0000256" key="2">
    <source>
        <dbReference type="RuleBase" id="RU003616"/>
    </source>
</evidence>
<dbReference type="RefSeq" id="WP_162421830.1">
    <property type="nucleotide sequence ID" value="NZ_WVIE01000003.1"/>
</dbReference>
<dbReference type="EMBL" id="WVIE01000003">
    <property type="protein sequence ID" value="NDJ16308.1"/>
    <property type="molecule type" value="Genomic_DNA"/>
</dbReference>
<dbReference type="InterPro" id="IPR008978">
    <property type="entry name" value="HSP20-like_chaperone"/>
</dbReference>
<dbReference type="Proteomes" id="UP000646053">
    <property type="component" value="Unassembled WGS sequence"/>
</dbReference>
<gene>
    <name evidence="5" type="ORF">GS601_03210</name>
</gene>
<evidence type="ECO:0000256" key="3">
    <source>
        <dbReference type="SAM" id="MobiDB-lite"/>
    </source>
</evidence>
<comment type="caution">
    <text evidence="5">The sequence shown here is derived from an EMBL/GenBank/DDBJ whole genome shotgun (WGS) entry which is preliminary data.</text>
</comment>
<evidence type="ECO:0000313" key="6">
    <source>
        <dbReference type="Proteomes" id="UP000646053"/>
    </source>
</evidence>
<sequence length="196" mass="21838">MMTLRWQPWQEMETLRRQFAPFGEAVRMFEDMIPAREALLNSDEQPWIPAIELTSTDTELTLRAQLPGIDAEHLDIQVGRKAVSISGEHTFENKTDENGYFHSEFRYGSFNRVIALPVPVQNDQVKAEFKDGILTLTLPRVEALKPSVVKVTLAGTTTSEAIAPAEQPSENGSAEAIDAEHNQVEAANSSNDAWQS</sequence>
<accession>A0A8J8CH18</accession>
<evidence type="ECO:0000313" key="5">
    <source>
        <dbReference type="EMBL" id="NDJ16308.1"/>
    </source>
</evidence>
<evidence type="ECO:0000259" key="4">
    <source>
        <dbReference type="PROSITE" id="PS01031"/>
    </source>
</evidence>
<dbReference type="SUPFAM" id="SSF49764">
    <property type="entry name" value="HSP20-like chaperones"/>
    <property type="match status" value="1"/>
</dbReference>
<evidence type="ECO:0000256" key="1">
    <source>
        <dbReference type="PROSITE-ProRule" id="PRU00285"/>
    </source>
</evidence>
<feature type="compositionally biased region" description="Polar residues" evidence="3">
    <location>
        <begin position="185"/>
        <end position="196"/>
    </location>
</feature>
<dbReference type="PROSITE" id="PS01031">
    <property type="entry name" value="SHSP"/>
    <property type="match status" value="1"/>
</dbReference>
<dbReference type="InterPro" id="IPR031107">
    <property type="entry name" value="Small_HSP"/>
</dbReference>
<dbReference type="InterPro" id="IPR002068">
    <property type="entry name" value="A-crystallin/Hsp20_dom"/>
</dbReference>
<dbReference type="Pfam" id="PF00011">
    <property type="entry name" value="HSP20"/>
    <property type="match status" value="1"/>
</dbReference>
<dbReference type="PANTHER" id="PTHR11527">
    <property type="entry name" value="HEAT-SHOCK PROTEIN 20 FAMILY MEMBER"/>
    <property type="match status" value="1"/>
</dbReference>
<keyword evidence="6" id="KW-1185">Reference proteome</keyword>
<organism evidence="5 6">
    <name type="scientific">Myxacorys almedinensis A</name>
    <dbReference type="NCBI Taxonomy" id="2690445"/>
    <lineage>
        <taxon>Bacteria</taxon>
        <taxon>Bacillati</taxon>
        <taxon>Cyanobacteriota</taxon>
        <taxon>Cyanophyceae</taxon>
        <taxon>Leptolyngbyales</taxon>
        <taxon>Leptolyngbyaceae</taxon>
        <taxon>Myxacorys</taxon>
        <taxon>Myxacorys almedinensis</taxon>
    </lineage>
</organism>
<comment type="similarity">
    <text evidence="1 2">Belongs to the small heat shock protein (HSP20) family.</text>
</comment>